<evidence type="ECO:0000256" key="2">
    <source>
        <dbReference type="ARBA" id="ARBA00022679"/>
    </source>
</evidence>
<reference evidence="8" key="1">
    <citation type="journal article" date="2019" name="Int. J. Syst. Evol. Microbiol.">
        <title>The Global Catalogue of Microorganisms (GCM) 10K type strain sequencing project: providing services to taxonomists for standard genome sequencing and annotation.</title>
        <authorList>
            <consortium name="The Broad Institute Genomics Platform"/>
            <consortium name="The Broad Institute Genome Sequencing Center for Infectious Disease"/>
            <person name="Wu L."/>
            <person name="Ma J."/>
        </authorList>
    </citation>
    <scope>NUCLEOTIDE SEQUENCE [LARGE SCALE GENOMIC DNA]</scope>
    <source>
        <strain evidence="8">KCTC 15012</strain>
    </source>
</reference>
<dbReference type="PANTHER" id="PTHR39322:SF1">
    <property type="entry name" value="ISOVALERYL-HOMOSERINE LACTONE SYNTHASE"/>
    <property type="match status" value="1"/>
</dbReference>
<organism evidence="7 8">
    <name type="scientific">Phaeospirillum tilakii</name>
    <dbReference type="NCBI Taxonomy" id="741673"/>
    <lineage>
        <taxon>Bacteria</taxon>
        <taxon>Pseudomonadati</taxon>
        <taxon>Pseudomonadota</taxon>
        <taxon>Alphaproteobacteria</taxon>
        <taxon>Rhodospirillales</taxon>
        <taxon>Rhodospirillaceae</taxon>
        <taxon>Phaeospirillum</taxon>
    </lineage>
</organism>
<evidence type="ECO:0000313" key="8">
    <source>
        <dbReference type="Proteomes" id="UP001597296"/>
    </source>
</evidence>
<sequence length="214" mass="24041">MSVDIFTWENAHLFGDALPSQHRLRRKLFIERQNYTVPVYRDLEYDQYDTPAATYVVRRDEQGVVRAVNRLIPTPLPYMIKDLWPDLIETGPVPADWAVWESSRFGVDNELDPETRDRYLGELLCGVIAFGLQQGVSWFVAVLTYPLIKRSLIASGVDVEILGRPRAIGGCPPAAPIRVNVSQASIDEIRRRKRLSGPIISPLSLTAGQGRIAA</sequence>
<comment type="catalytic activity">
    <reaction evidence="6">
        <text>a fatty acyl-[ACP] + S-adenosyl-L-methionine = an N-acyl-L-homoserine lactone + S-methyl-5'-thioadenosine + holo-[ACP] + H(+)</text>
        <dbReference type="Rhea" id="RHEA:10096"/>
        <dbReference type="Rhea" id="RHEA-COMP:9685"/>
        <dbReference type="Rhea" id="RHEA-COMP:14125"/>
        <dbReference type="ChEBI" id="CHEBI:15378"/>
        <dbReference type="ChEBI" id="CHEBI:17509"/>
        <dbReference type="ChEBI" id="CHEBI:55474"/>
        <dbReference type="ChEBI" id="CHEBI:59789"/>
        <dbReference type="ChEBI" id="CHEBI:64479"/>
        <dbReference type="ChEBI" id="CHEBI:138651"/>
        <dbReference type="EC" id="2.3.1.184"/>
    </reaction>
</comment>
<keyword evidence="1 5" id="KW-0673">Quorum sensing</keyword>
<dbReference type="Proteomes" id="UP001597296">
    <property type="component" value="Unassembled WGS sequence"/>
</dbReference>
<keyword evidence="2 6" id="KW-0808">Transferase</keyword>
<dbReference type="Pfam" id="PF00765">
    <property type="entry name" value="Autoind_synth"/>
    <property type="match status" value="1"/>
</dbReference>
<dbReference type="PANTHER" id="PTHR39322">
    <property type="entry name" value="ACYL-HOMOSERINE-LACTONE SYNTHASE"/>
    <property type="match status" value="1"/>
</dbReference>
<dbReference type="PRINTS" id="PR01549">
    <property type="entry name" value="AUTOINDCRSYN"/>
</dbReference>
<keyword evidence="8" id="KW-1185">Reference proteome</keyword>
<evidence type="ECO:0000256" key="6">
    <source>
        <dbReference type="RuleBase" id="RU361135"/>
    </source>
</evidence>
<comment type="similarity">
    <text evidence="5 6">Belongs to the autoinducer synthase family.</text>
</comment>
<dbReference type="RefSeq" id="WP_377314792.1">
    <property type="nucleotide sequence ID" value="NZ_JBHUIY010000005.1"/>
</dbReference>
<dbReference type="InterPro" id="IPR001690">
    <property type="entry name" value="Autoind_synthase"/>
</dbReference>
<dbReference type="InterPro" id="IPR016181">
    <property type="entry name" value="Acyl_CoA_acyltransferase"/>
</dbReference>
<comment type="caution">
    <text evidence="7">The sequence shown here is derived from an EMBL/GenBank/DDBJ whole genome shotgun (WGS) entry which is preliminary data.</text>
</comment>
<dbReference type="EMBL" id="JBHUIY010000005">
    <property type="protein sequence ID" value="MFD2233009.1"/>
    <property type="molecule type" value="Genomic_DNA"/>
</dbReference>
<dbReference type="PROSITE" id="PS51187">
    <property type="entry name" value="AUTOINDUCER_SYNTH_2"/>
    <property type="match status" value="1"/>
</dbReference>
<accession>A0ABW5C6V7</accession>
<proteinExistence type="inferred from homology"/>
<evidence type="ECO:0000256" key="3">
    <source>
        <dbReference type="ARBA" id="ARBA00022691"/>
    </source>
</evidence>
<gene>
    <name evidence="7" type="ORF">ACFSNB_04240</name>
</gene>
<evidence type="ECO:0000313" key="7">
    <source>
        <dbReference type="EMBL" id="MFD2233009.1"/>
    </source>
</evidence>
<evidence type="ECO:0000256" key="5">
    <source>
        <dbReference type="PROSITE-ProRule" id="PRU00533"/>
    </source>
</evidence>
<protein>
    <recommendedName>
        <fullName evidence="6">Acyl-homoserine-lactone synthase</fullName>
        <ecNumber evidence="6">2.3.1.184</ecNumber>
    </recommendedName>
    <alternativeName>
        <fullName evidence="6">Autoinducer synthesis protein</fullName>
    </alternativeName>
</protein>
<dbReference type="Gene3D" id="3.40.630.30">
    <property type="match status" value="1"/>
</dbReference>
<dbReference type="SUPFAM" id="SSF55729">
    <property type="entry name" value="Acyl-CoA N-acyltransferases (Nat)"/>
    <property type="match status" value="1"/>
</dbReference>
<dbReference type="EC" id="2.3.1.184" evidence="6"/>
<evidence type="ECO:0000256" key="1">
    <source>
        <dbReference type="ARBA" id="ARBA00022654"/>
    </source>
</evidence>
<name>A0ABW5C6V7_9PROT</name>
<keyword evidence="4 5" id="KW-0071">Autoinducer synthesis</keyword>
<keyword evidence="3 6" id="KW-0949">S-adenosyl-L-methionine</keyword>
<evidence type="ECO:0000256" key="4">
    <source>
        <dbReference type="ARBA" id="ARBA00022929"/>
    </source>
</evidence>